<dbReference type="EMBL" id="JANFNG010000034">
    <property type="protein sequence ID" value="MCQ4084373.1"/>
    <property type="molecule type" value="Genomic_DNA"/>
</dbReference>
<proteinExistence type="predicted"/>
<feature type="domain" description="HTH cro/C1-type" evidence="1">
    <location>
        <begin position="1"/>
        <end position="45"/>
    </location>
</feature>
<dbReference type="CDD" id="cd00093">
    <property type="entry name" value="HTH_XRE"/>
    <property type="match status" value="1"/>
</dbReference>
<dbReference type="Gene3D" id="1.10.260.40">
    <property type="entry name" value="lambda repressor-like DNA-binding domains"/>
    <property type="match status" value="1"/>
</dbReference>
<evidence type="ECO:0000259" key="1">
    <source>
        <dbReference type="PROSITE" id="PS50943"/>
    </source>
</evidence>
<dbReference type="Pfam" id="PF01381">
    <property type="entry name" value="HTH_3"/>
    <property type="match status" value="1"/>
</dbReference>
<dbReference type="SUPFAM" id="SSF47413">
    <property type="entry name" value="lambda repressor-like DNA-binding domains"/>
    <property type="match status" value="1"/>
</dbReference>
<accession>A0ABT1Q366</accession>
<protein>
    <submittedName>
        <fullName evidence="2">Helix-turn-helix transcriptional regulator</fullName>
    </submittedName>
</protein>
<dbReference type="InterPro" id="IPR001387">
    <property type="entry name" value="Cro/C1-type_HTH"/>
</dbReference>
<name>A0ABT1Q366_9ACTN</name>
<evidence type="ECO:0000313" key="2">
    <source>
        <dbReference type="EMBL" id="MCQ4084373.1"/>
    </source>
</evidence>
<comment type="caution">
    <text evidence="2">The sequence shown here is derived from an EMBL/GenBank/DDBJ whole genome shotgun (WGS) entry which is preliminary data.</text>
</comment>
<keyword evidence="3" id="KW-1185">Reference proteome</keyword>
<dbReference type="Proteomes" id="UP001057702">
    <property type="component" value="Unassembled WGS sequence"/>
</dbReference>
<dbReference type="SMART" id="SM00530">
    <property type="entry name" value="HTH_XRE"/>
    <property type="match status" value="1"/>
</dbReference>
<sequence>MTQEQLAESAGVSVGTVRKLEQGGTLSLPFLLKIAGALGTDVSTILGQQSPRRGMDRDERSAVRAMSAAVHGSAMGDIDHVEPGPLDGLQAAARRADTLLWVSDYPELGAVLSRLLPEARAVYDASTGEERSAAAGVLADAYQTAAYAANLLGQRDLSRAALNYGRTTALSVGDDLRAAHLASTVAWVSLRDGQTKYGVQVAAKAAAATEPRMSETDPDLLSVYGQLVTNAAVAASRGGASPDTARDWLSQAHAVAARIGREHARGKQNQPFGPAYAATQAMSVAIALGDTARALRLAETTTLPDDMPLSTRARWRLDVALLRTQTRQWDTAADELEEVCMMAPAWVRHQALPGVVAAKIADYNVSRVRRIAAMARVPLGV</sequence>
<organism evidence="2 3">
    <name type="scientific">Streptomyces humicola</name>
    <dbReference type="NCBI Taxonomy" id="2953240"/>
    <lineage>
        <taxon>Bacteria</taxon>
        <taxon>Bacillati</taxon>
        <taxon>Actinomycetota</taxon>
        <taxon>Actinomycetes</taxon>
        <taxon>Kitasatosporales</taxon>
        <taxon>Streptomycetaceae</taxon>
        <taxon>Streptomyces</taxon>
    </lineage>
</organism>
<reference evidence="2" key="1">
    <citation type="submission" date="2022-06" db="EMBL/GenBank/DDBJ databases">
        <title>Draft genome sequence of Streptomyces sp. RB6PN25 isolated from peat swamp forest in Thailand.</title>
        <authorList>
            <person name="Duangmal K."/>
            <person name="Klaysubun C."/>
        </authorList>
    </citation>
    <scope>NUCLEOTIDE SEQUENCE</scope>
    <source>
        <strain evidence="2">RB6PN25</strain>
    </source>
</reference>
<dbReference type="InterPro" id="IPR010982">
    <property type="entry name" value="Lambda_DNA-bd_dom_sf"/>
</dbReference>
<evidence type="ECO:0000313" key="3">
    <source>
        <dbReference type="Proteomes" id="UP001057702"/>
    </source>
</evidence>
<dbReference type="PROSITE" id="PS50943">
    <property type="entry name" value="HTH_CROC1"/>
    <property type="match status" value="1"/>
</dbReference>
<gene>
    <name evidence="2" type="ORF">NGB36_28280</name>
</gene>